<protein>
    <submittedName>
        <fullName evidence="1">Uncharacterized protein</fullName>
    </submittedName>
</protein>
<reference evidence="1" key="1">
    <citation type="journal article" date="2022" name="bioRxiv">
        <title>Sequencing and chromosome-scale assembly of the giantPleurodeles waltlgenome.</title>
        <authorList>
            <person name="Brown T."/>
            <person name="Elewa A."/>
            <person name="Iarovenko S."/>
            <person name="Subramanian E."/>
            <person name="Araus A.J."/>
            <person name="Petzold A."/>
            <person name="Susuki M."/>
            <person name="Suzuki K.-i.T."/>
            <person name="Hayashi T."/>
            <person name="Toyoda A."/>
            <person name="Oliveira C."/>
            <person name="Osipova E."/>
            <person name="Leigh N.D."/>
            <person name="Simon A."/>
            <person name="Yun M.H."/>
        </authorList>
    </citation>
    <scope>NUCLEOTIDE SEQUENCE</scope>
    <source>
        <strain evidence="1">20211129_DDA</strain>
        <tissue evidence="1">Liver</tissue>
    </source>
</reference>
<comment type="caution">
    <text evidence="1">The sequence shown here is derived from an EMBL/GenBank/DDBJ whole genome shotgun (WGS) entry which is preliminary data.</text>
</comment>
<accession>A0AAV7QXH8</accession>
<dbReference type="Proteomes" id="UP001066276">
    <property type="component" value="Chromosome 6"/>
</dbReference>
<evidence type="ECO:0000313" key="2">
    <source>
        <dbReference type="Proteomes" id="UP001066276"/>
    </source>
</evidence>
<dbReference type="AlphaFoldDB" id="A0AAV7QXH8"/>
<dbReference type="EMBL" id="JANPWB010000010">
    <property type="protein sequence ID" value="KAJ1143936.1"/>
    <property type="molecule type" value="Genomic_DNA"/>
</dbReference>
<proteinExistence type="predicted"/>
<evidence type="ECO:0000313" key="1">
    <source>
        <dbReference type="EMBL" id="KAJ1143936.1"/>
    </source>
</evidence>
<keyword evidence="2" id="KW-1185">Reference proteome</keyword>
<name>A0AAV7QXH8_PLEWA</name>
<gene>
    <name evidence="1" type="ORF">NDU88_010238</name>
</gene>
<sequence length="100" mass="11362">MKGSRTFSGSTRPPIYYLLHIVARCVKEICANSRRPIKRKCRKGDPVVNSGLPDRIIHRLKVDVLFRKNRPVEDGASNGAACRLAADRMMDRRRIQSSRA</sequence>
<organism evidence="1 2">
    <name type="scientific">Pleurodeles waltl</name>
    <name type="common">Iberian ribbed newt</name>
    <dbReference type="NCBI Taxonomy" id="8319"/>
    <lineage>
        <taxon>Eukaryota</taxon>
        <taxon>Metazoa</taxon>
        <taxon>Chordata</taxon>
        <taxon>Craniata</taxon>
        <taxon>Vertebrata</taxon>
        <taxon>Euteleostomi</taxon>
        <taxon>Amphibia</taxon>
        <taxon>Batrachia</taxon>
        <taxon>Caudata</taxon>
        <taxon>Salamandroidea</taxon>
        <taxon>Salamandridae</taxon>
        <taxon>Pleurodelinae</taxon>
        <taxon>Pleurodeles</taxon>
    </lineage>
</organism>